<reference evidence="3" key="1">
    <citation type="submission" date="2016-08" db="EMBL/GenBank/DDBJ databases">
        <title>Complete Genome Seqeunce of Paenibacillus sp. nov. IHBB 9852 from high altitute lake of Indian trans-Himalayas.</title>
        <authorList>
            <person name="Kiran S."/>
            <person name="Swarnkar M.K."/>
            <person name="Rana A."/>
            <person name="Tewari R."/>
            <person name="Gulati A."/>
        </authorList>
    </citation>
    <scope>NUCLEOTIDE SEQUENCE [LARGE SCALE GENOMIC DNA]</scope>
    <source>
        <strain evidence="3">IHBB 9852</strain>
    </source>
</reference>
<dbReference type="Proteomes" id="UP000189059">
    <property type="component" value="Unassembled WGS sequence"/>
</dbReference>
<dbReference type="EMBL" id="MRVI01000001">
    <property type="protein sequence ID" value="OOC62166.1"/>
    <property type="molecule type" value="Genomic_DNA"/>
</dbReference>
<keyword evidence="1" id="KW-0472">Membrane</keyword>
<name>A0A1B2E6S6_9BACL</name>
<gene>
    <name evidence="4" type="ORF">BBD40_10040</name>
    <name evidence="3" type="ORF">BBD41_25500</name>
</gene>
<dbReference type="KEGG" id="pib:BBD41_25500"/>
<sequence length="369" mass="41951">MGAYWILLIAAVIIFLQGMIFKRMALKKLTYSRSFKASFCYEGDSIELIETIENRKALPVPWLRVESQFRTGLAFESQLNLNISEGQYNQNHKSFFSLLPWTKIVRRHRITAKQRGVYRLGTVSMTTGDLLGIQSVVQSMTLAGGITVYPRPLDVSEMELPVRTWIGELLVRRWIMEDPFHISGVREYRSGDPMKDIQWKATARTGSLQVYRRDTTADCRLMIYLNIEDHEGMWTKVTRPEPIEYGIRLAAGISAHLLSQGIEVGFGTNGAVEDGEEQDMLLPAAGGEGQQKLILERLAKLELTRKLSFHDYLLSMLERQEESVDMILLTTYVSPRLEALLERFRMKGHSVEVTLLEDGMIVAGKEVSA</sequence>
<dbReference type="OrthoDB" id="9789943at2"/>
<dbReference type="Pfam" id="PF01882">
    <property type="entry name" value="DUF58"/>
    <property type="match status" value="1"/>
</dbReference>
<dbReference type="PANTHER" id="PTHR34351">
    <property type="entry name" value="SLR1927 PROTEIN-RELATED"/>
    <property type="match status" value="1"/>
</dbReference>
<reference evidence="4 5" key="2">
    <citation type="submission" date="2016-12" db="EMBL/GenBank/DDBJ databases">
        <title>Genome sequencing and description of Paenibacillus sp. nov. from high altitude lake in the Indian Trans- Himalayas.</title>
        <authorList>
            <person name="Kiran S."/>
            <person name="Swarnkar M.K."/>
            <person name="Rana A."/>
            <person name="Tewari R."/>
            <person name="Gulati A."/>
        </authorList>
    </citation>
    <scope>NUCLEOTIDE SEQUENCE [LARGE SCALE GENOMIC DNA]</scope>
    <source>
        <strain evidence="4 5">IHBB 9951</strain>
    </source>
</reference>
<evidence type="ECO:0000313" key="5">
    <source>
        <dbReference type="Proteomes" id="UP000189059"/>
    </source>
</evidence>
<keyword evidence="5" id="KW-1185">Reference proteome</keyword>
<evidence type="ECO:0000256" key="1">
    <source>
        <dbReference type="SAM" id="Phobius"/>
    </source>
</evidence>
<feature type="domain" description="DUF58" evidence="2">
    <location>
        <begin position="185"/>
        <end position="355"/>
    </location>
</feature>
<dbReference type="InterPro" id="IPR002881">
    <property type="entry name" value="DUF58"/>
</dbReference>
<accession>A0A1B2E6S6</accession>
<organism evidence="3">
    <name type="scientific">Paenibacillus ihbetae</name>
    <dbReference type="NCBI Taxonomy" id="1870820"/>
    <lineage>
        <taxon>Bacteria</taxon>
        <taxon>Bacillati</taxon>
        <taxon>Bacillota</taxon>
        <taxon>Bacilli</taxon>
        <taxon>Bacillales</taxon>
        <taxon>Paenibacillaceae</taxon>
        <taxon>Paenibacillus</taxon>
    </lineage>
</organism>
<feature type="transmembrane region" description="Helical" evidence="1">
    <location>
        <begin position="6"/>
        <end position="26"/>
    </location>
</feature>
<dbReference type="RefSeq" id="WP_077566965.1">
    <property type="nucleotide sequence ID" value="NZ_CP016809.1"/>
</dbReference>
<evidence type="ECO:0000259" key="2">
    <source>
        <dbReference type="Pfam" id="PF01882"/>
    </source>
</evidence>
<evidence type="ECO:0000313" key="4">
    <source>
        <dbReference type="EMBL" id="OOC62166.1"/>
    </source>
</evidence>
<dbReference type="EMBL" id="CP016809">
    <property type="protein sequence ID" value="ANY75661.1"/>
    <property type="molecule type" value="Genomic_DNA"/>
</dbReference>
<protein>
    <recommendedName>
        <fullName evidence="2">DUF58 domain-containing protein</fullName>
    </recommendedName>
</protein>
<dbReference type="PANTHER" id="PTHR34351:SF2">
    <property type="entry name" value="DUF58 DOMAIN-CONTAINING PROTEIN"/>
    <property type="match status" value="1"/>
</dbReference>
<keyword evidence="1" id="KW-0812">Transmembrane</keyword>
<keyword evidence="1" id="KW-1133">Transmembrane helix</keyword>
<dbReference type="AlphaFoldDB" id="A0A1B2E6S6"/>
<proteinExistence type="predicted"/>
<evidence type="ECO:0000313" key="3">
    <source>
        <dbReference type="EMBL" id="ANY75661.1"/>
    </source>
</evidence>